<dbReference type="Gene3D" id="2.120.10.30">
    <property type="entry name" value="TolB, C-terminal domain"/>
    <property type="match status" value="1"/>
</dbReference>
<protein>
    <recommendedName>
        <fullName evidence="3">SMP-30/Gluconolactonase/LRE-like region domain-containing protein</fullName>
    </recommendedName>
</protein>
<dbReference type="EMBL" id="SOSA01000137">
    <property type="protein sequence ID" value="THC95887.1"/>
    <property type="molecule type" value="Genomic_DNA"/>
</dbReference>
<sequence>MHDCYLSVQLHKWYYAVGNSQLGLDPATRGLLVPILAILFGIYKFYIHNVIVLHFGIGRTIQPLEDFPNYSCQRIQHPLLGSCEDLWLDSFGRKLYAACSSPAKRKAWSPGGNVYDLAARTAAGGGTDYITVLDVDKPGPDGLYGARALNFRGKDGDVEELDLHGFDVRVIDGNRLRFWLINHRPPLDLLTGGQLLDASNVGANSTIEVYDLDIRRGGDSNYLEHVKTIVSDAIISPNNLVALDDNDNSRGGFLLTNDHNTRAPGVLRKLTPILGGGSISYCRTDTGQCHITSSDKYTLPNGITRDPSSGLIYVAQSGKGVVTVHSLTADNRLVQIDEIPMSMGVDNVSIDTKGNIFVGAFPNSIQLLKAFKDPYRTGAPSTVLMIRKKTADHDAPAEKAAYEVIKVVEDAEAKVLPTTTTAVHDPISGRLFLGGVTSPFMAVCERQ</sequence>
<accession>A0A4S3JMC2</accession>
<keyword evidence="2" id="KW-1185">Reference proteome</keyword>
<dbReference type="SUPFAM" id="SSF63829">
    <property type="entry name" value="Calcium-dependent phosphotriesterase"/>
    <property type="match status" value="1"/>
</dbReference>
<organism evidence="1 2">
    <name type="scientific">Aspergillus tanneri</name>
    <dbReference type="NCBI Taxonomy" id="1220188"/>
    <lineage>
        <taxon>Eukaryota</taxon>
        <taxon>Fungi</taxon>
        <taxon>Dikarya</taxon>
        <taxon>Ascomycota</taxon>
        <taxon>Pezizomycotina</taxon>
        <taxon>Eurotiomycetes</taxon>
        <taxon>Eurotiomycetidae</taxon>
        <taxon>Eurotiales</taxon>
        <taxon>Aspergillaceae</taxon>
        <taxon>Aspergillus</taxon>
        <taxon>Aspergillus subgen. Circumdati</taxon>
    </lineage>
</organism>
<evidence type="ECO:0000313" key="2">
    <source>
        <dbReference type="Proteomes" id="UP000308092"/>
    </source>
</evidence>
<dbReference type="PANTHER" id="PTHR11799:SF20">
    <property type="entry name" value="SMP-30_GLUCONOLACTONASE_LRE-LIKE REGION DOMAIN-CONTAINING PROTEIN"/>
    <property type="match status" value="1"/>
</dbReference>
<evidence type="ECO:0008006" key="3">
    <source>
        <dbReference type="Google" id="ProtNLM"/>
    </source>
</evidence>
<dbReference type="InterPro" id="IPR051288">
    <property type="entry name" value="Serum_paraoxonase/arylesterase"/>
</dbReference>
<dbReference type="PANTHER" id="PTHR11799">
    <property type="entry name" value="PARAOXONASE"/>
    <property type="match status" value="1"/>
</dbReference>
<comment type="caution">
    <text evidence="1">The sequence shown here is derived from an EMBL/GenBank/DDBJ whole genome shotgun (WGS) entry which is preliminary data.</text>
</comment>
<evidence type="ECO:0000313" key="1">
    <source>
        <dbReference type="EMBL" id="THC95887.1"/>
    </source>
</evidence>
<gene>
    <name evidence="1" type="ORF">EYZ11_004618</name>
</gene>
<reference evidence="1 2" key="1">
    <citation type="submission" date="2019-03" db="EMBL/GenBank/DDBJ databases">
        <title>The genome sequence of a newly discovered highly antifungal drug resistant Aspergillus species, Aspergillus tanneri NIH 1004.</title>
        <authorList>
            <person name="Mounaud S."/>
            <person name="Singh I."/>
            <person name="Joardar V."/>
            <person name="Pakala S."/>
            <person name="Pakala S."/>
            <person name="Venepally P."/>
            <person name="Hoover J."/>
            <person name="Nierman W."/>
            <person name="Chung J."/>
            <person name="Losada L."/>
        </authorList>
    </citation>
    <scope>NUCLEOTIDE SEQUENCE [LARGE SCALE GENOMIC DNA]</scope>
    <source>
        <strain evidence="1 2">NIH1004</strain>
    </source>
</reference>
<name>A0A4S3JMC2_9EURO</name>
<dbReference type="InterPro" id="IPR011042">
    <property type="entry name" value="6-blade_b-propeller_TolB-like"/>
</dbReference>
<dbReference type="VEuPathDB" id="FungiDB:EYZ11_004618"/>
<dbReference type="Proteomes" id="UP000308092">
    <property type="component" value="Unassembled WGS sequence"/>
</dbReference>
<dbReference type="AlphaFoldDB" id="A0A4S3JMC2"/>
<proteinExistence type="predicted"/>